<protein>
    <submittedName>
        <fullName evidence="4">Uncharacterized protein</fullName>
    </submittedName>
</protein>
<keyword evidence="1" id="KW-0479">Metal-binding</keyword>
<dbReference type="GO" id="GO:0006355">
    <property type="term" value="P:regulation of DNA-templated transcription"/>
    <property type="evidence" value="ECO:0007669"/>
    <property type="project" value="InterPro"/>
</dbReference>
<dbReference type="AlphaFoldDB" id="A0A085WNU8"/>
<dbReference type="PANTHER" id="PTHR36150:SF1">
    <property type="entry name" value="DNA GYRASE INHIBITOR YACG"/>
    <property type="match status" value="1"/>
</dbReference>
<evidence type="ECO:0000313" key="4">
    <source>
        <dbReference type="EMBL" id="KFE69361.1"/>
    </source>
</evidence>
<organism evidence="4 5">
    <name type="scientific">Hyalangium minutum</name>
    <dbReference type="NCBI Taxonomy" id="394096"/>
    <lineage>
        <taxon>Bacteria</taxon>
        <taxon>Pseudomonadati</taxon>
        <taxon>Myxococcota</taxon>
        <taxon>Myxococcia</taxon>
        <taxon>Myxococcales</taxon>
        <taxon>Cystobacterineae</taxon>
        <taxon>Archangiaceae</taxon>
        <taxon>Hyalangium</taxon>
    </lineage>
</organism>
<dbReference type="HAMAP" id="MF_00649">
    <property type="entry name" value="DNA_gyrase_inhibitor_YacG"/>
    <property type="match status" value="1"/>
</dbReference>
<dbReference type="GO" id="GO:0008270">
    <property type="term" value="F:zinc ion binding"/>
    <property type="evidence" value="ECO:0007669"/>
    <property type="project" value="InterPro"/>
</dbReference>
<dbReference type="OrthoDB" id="9809663at2"/>
<keyword evidence="2" id="KW-0862">Zinc</keyword>
<accession>A0A085WNU8</accession>
<evidence type="ECO:0000256" key="1">
    <source>
        <dbReference type="ARBA" id="ARBA00022723"/>
    </source>
</evidence>
<dbReference type="PANTHER" id="PTHR36150">
    <property type="entry name" value="DNA GYRASE INHIBITOR YACG"/>
    <property type="match status" value="1"/>
</dbReference>
<dbReference type="RefSeq" id="WP_044186525.1">
    <property type="nucleotide sequence ID" value="NZ_JMCB01000004.1"/>
</dbReference>
<name>A0A085WNU8_9BACT</name>
<dbReference type="Gene3D" id="3.30.50.10">
    <property type="entry name" value="Erythroid Transcription Factor GATA-1, subunit A"/>
    <property type="match status" value="1"/>
</dbReference>
<evidence type="ECO:0000256" key="3">
    <source>
        <dbReference type="SAM" id="MobiDB-lite"/>
    </source>
</evidence>
<dbReference type="Pfam" id="PF03884">
    <property type="entry name" value="YacG"/>
    <property type="match status" value="1"/>
</dbReference>
<dbReference type="InterPro" id="IPR005584">
    <property type="entry name" value="DNA_gyrase_inhibitor_YacG"/>
</dbReference>
<dbReference type="Proteomes" id="UP000028725">
    <property type="component" value="Unassembled WGS sequence"/>
</dbReference>
<sequence length="67" mass="7711">MPSPQCPICQKPVAPRAENPSYPFCSRRCRAVDLGRWLGEEYRMPEQRGDEREDELPPDHPERGSDA</sequence>
<keyword evidence="5" id="KW-1185">Reference proteome</keyword>
<dbReference type="STRING" id="394096.DB31_6336"/>
<dbReference type="EMBL" id="JMCB01000004">
    <property type="protein sequence ID" value="KFE69361.1"/>
    <property type="molecule type" value="Genomic_DNA"/>
</dbReference>
<dbReference type="SUPFAM" id="SSF57716">
    <property type="entry name" value="Glucocorticoid receptor-like (DNA-binding domain)"/>
    <property type="match status" value="1"/>
</dbReference>
<feature type="region of interest" description="Disordered" evidence="3">
    <location>
        <begin position="1"/>
        <end position="20"/>
    </location>
</feature>
<evidence type="ECO:0000256" key="2">
    <source>
        <dbReference type="ARBA" id="ARBA00022833"/>
    </source>
</evidence>
<comment type="caution">
    <text evidence="4">The sequence shown here is derived from an EMBL/GenBank/DDBJ whole genome shotgun (WGS) entry which is preliminary data.</text>
</comment>
<dbReference type="PATRIC" id="fig|394096.3.peg.2435"/>
<reference evidence="4 5" key="1">
    <citation type="submission" date="2014-04" db="EMBL/GenBank/DDBJ databases">
        <title>Genome assembly of Hyalangium minutum DSM 14724.</title>
        <authorList>
            <person name="Sharma G."/>
            <person name="Subramanian S."/>
        </authorList>
    </citation>
    <scope>NUCLEOTIDE SEQUENCE [LARGE SCALE GENOMIC DNA]</scope>
    <source>
        <strain evidence="4 5">DSM 14724</strain>
    </source>
</reference>
<feature type="region of interest" description="Disordered" evidence="3">
    <location>
        <begin position="42"/>
        <end position="67"/>
    </location>
</feature>
<gene>
    <name evidence="4" type="ORF">DB31_6336</name>
</gene>
<dbReference type="InterPro" id="IPR013088">
    <property type="entry name" value="Znf_NHR/GATA"/>
</dbReference>
<proteinExistence type="inferred from homology"/>
<evidence type="ECO:0000313" key="5">
    <source>
        <dbReference type="Proteomes" id="UP000028725"/>
    </source>
</evidence>